<feature type="region of interest" description="Disordered" evidence="1">
    <location>
        <begin position="108"/>
        <end position="161"/>
    </location>
</feature>
<dbReference type="Proteomes" id="UP000655044">
    <property type="component" value="Unassembled WGS sequence"/>
</dbReference>
<reference evidence="2" key="1">
    <citation type="submission" date="2021-01" db="EMBL/GenBank/DDBJ databases">
        <title>Whole genome shotgun sequence of Planobispora rosea NBRC 15558.</title>
        <authorList>
            <person name="Komaki H."/>
            <person name="Tamura T."/>
        </authorList>
    </citation>
    <scope>NUCLEOTIDE SEQUENCE</scope>
    <source>
        <strain evidence="2">NBRC 15558</strain>
    </source>
</reference>
<evidence type="ECO:0000256" key="1">
    <source>
        <dbReference type="SAM" id="MobiDB-lite"/>
    </source>
</evidence>
<dbReference type="EMBL" id="BOOI01000046">
    <property type="protein sequence ID" value="GIH86457.1"/>
    <property type="molecule type" value="Genomic_DNA"/>
</dbReference>
<feature type="compositionally biased region" description="Low complexity" evidence="1">
    <location>
        <begin position="125"/>
        <end position="137"/>
    </location>
</feature>
<comment type="caution">
    <text evidence="2">The sequence shown here is derived from an EMBL/GenBank/DDBJ whole genome shotgun (WGS) entry which is preliminary data.</text>
</comment>
<evidence type="ECO:0000313" key="2">
    <source>
        <dbReference type="EMBL" id="GIH86457.1"/>
    </source>
</evidence>
<organism evidence="2 3">
    <name type="scientific">Planobispora rosea</name>
    <dbReference type="NCBI Taxonomy" id="35762"/>
    <lineage>
        <taxon>Bacteria</taxon>
        <taxon>Bacillati</taxon>
        <taxon>Actinomycetota</taxon>
        <taxon>Actinomycetes</taxon>
        <taxon>Streptosporangiales</taxon>
        <taxon>Streptosporangiaceae</taxon>
        <taxon>Planobispora</taxon>
    </lineage>
</organism>
<name>A0A8J3S5T4_PLARO</name>
<protein>
    <submittedName>
        <fullName evidence="2">Uncharacterized protein</fullName>
    </submittedName>
</protein>
<gene>
    <name evidence="2" type="ORF">Pro02_48650</name>
</gene>
<keyword evidence="3" id="KW-1185">Reference proteome</keyword>
<proteinExistence type="predicted"/>
<accession>A0A8J3S5T4</accession>
<evidence type="ECO:0000313" key="3">
    <source>
        <dbReference type="Proteomes" id="UP000655044"/>
    </source>
</evidence>
<dbReference type="AlphaFoldDB" id="A0A8J3S5T4"/>
<sequence>MPGGRGLWSRGCGGGSIAGAVGNGTPRITVIVMTVREDLSERAENLLKQRLPTARAVDEIDQKIADRLRELTELIKERPRVYARALRDGWGKEDLEALGIPEEVKVTIDGMSGTRRPRRSRSEKAAPAATGPALATGVDATPEPTAQQNGHEPVPDADRPW</sequence>